<reference evidence="1" key="1">
    <citation type="submission" date="2020-06" db="EMBL/GenBank/DDBJ databases">
        <title>Draft genome of Bugula neritina, a colonial animal packing powerful symbionts and potential medicines.</title>
        <authorList>
            <person name="Rayko M."/>
        </authorList>
    </citation>
    <scope>NUCLEOTIDE SEQUENCE [LARGE SCALE GENOMIC DNA]</scope>
    <source>
        <strain evidence="1">Kwan_BN1</strain>
    </source>
</reference>
<proteinExistence type="predicted"/>
<dbReference type="EMBL" id="VXIV02003298">
    <property type="protein sequence ID" value="KAF6018526.1"/>
    <property type="molecule type" value="Genomic_DNA"/>
</dbReference>
<organism evidence="1 2">
    <name type="scientific">Bugula neritina</name>
    <name type="common">Brown bryozoan</name>
    <name type="synonym">Sertularia neritina</name>
    <dbReference type="NCBI Taxonomy" id="10212"/>
    <lineage>
        <taxon>Eukaryota</taxon>
        <taxon>Metazoa</taxon>
        <taxon>Spiralia</taxon>
        <taxon>Lophotrochozoa</taxon>
        <taxon>Bryozoa</taxon>
        <taxon>Gymnolaemata</taxon>
        <taxon>Cheilostomatida</taxon>
        <taxon>Flustrina</taxon>
        <taxon>Buguloidea</taxon>
        <taxon>Bugulidae</taxon>
        <taxon>Bugula</taxon>
    </lineage>
</organism>
<sequence length="75" mass="8352">MFLFPLIFVVDVVNKGEVLTDNAGQSVDGKFLVVMLTLLWDFIFTHSTPVVKSKASSTTESRIPVSNYSNKTKKN</sequence>
<accession>A0A7J7IY92</accession>
<gene>
    <name evidence="1" type="ORF">EB796_023168</name>
</gene>
<keyword evidence="2" id="KW-1185">Reference proteome</keyword>
<evidence type="ECO:0000313" key="1">
    <source>
        <dbReference type="EMBL" id="KAF6018526.1"/>
    </source>
</evidence>
<comment type="caution">
    <text evidence="1">The sequence shown here is derived from an EMBL/GenBank/DDBJ whole genome shotgun (WGS) entry which is preliminary data.</text>
</comment>
<evidence type="ECO:0000313" key="2">
    <source>
        <dbReference type="Proteomes" id="UP000593567"/>
    </source>
</evidence>
<name>A0A7J7IY92_BUGNE</name>
<dbReference type="AlphaFoldDB" id="A0A7J7IY92"/>
<protein>
    <submittedName>
        <fullName evidence="1">Uncharacterized protein</fullName>
    </submittedName>
</protein>
<dbReference type="Proteomes" id="UP000593567">
    <property type="component" value="Unassembled WGS sequence"/>
</dbReference>